<dbReference type="PRINTS" id="PR00040">
    <property type="entry name" value="HTHMERR"/>
</dbReference>
<dbReference type="Gene3D" id="1.10.1660.10">
    <property type="match status" value="1"/>
</dbReference>
<feature type="region of interest" description="Disordered" evidence="2">
    <location>
        <begin position="205"/>
        <end position="239"/>
    </location>
</feature>
<name>A0A7Z0EJB7_9ACTN</name>
<evidence type="ECO:0000259" key="3">
    <source>
        <dbReference type="PROSITE" id="PS50937"/>
    </source>
</evidence>
<reference evidence="4 5" key="1">
    <citation type="submission" date="2020-07" db="EMBL/GenBank/DDBJ databases">
        <title>Sequencing the genomes of 1000 actinobacteria strains.</title>
        <authorList>
            <person name="Klenk H.-P."/>
        </authorList>
    </citation>
    <scope>NUCLEOTIDE SEQUENCE [LARGE SCALE GENOMIC DNA]</scope>
    <source>
        <strain evidence="4 5">DSM 44442</strain>
    </source>
</reference>
<evidence type="ECO:0000256" key="2">
    <source>
        <dbReference type="SAM" id="MobiDB-lite"/>
    </source>
</evidence>
<accession>A0A7Z0EJB7</accession>
<keyword evidence="1 4" id="KW-0238">DNA-binding</keyword>
<organism evidence="4 5">
    <name type="scientific">Nocardiopsis aegyptia</name>
    <dbReference type="NCBI Taxonomy" id="220378"/>
    <lineage>
        <taxon>Bacteria</taxon>
        <taxon>Bacillati</taxon>
        <taxon>Actinomycetota</taxon>
        <taxon>Actinomycetes</taxon>
        <taxon>Streptosporangiales</taxon>
        <taxon>Nocardiopsidaceae</taxon>
        <taxon>Nocardiopsis</taxon>
    </lineage>
</organism>
<evidence type="ECO:0000256" key="1">
    <source>
        <dbReference type="ARBA" id="ARBA00023125"/>
    </source>
</evidence>
<gene>
    <name evidence="4" type="ORF">HNR10_001024</name>
</gene>
<keyword evidence="5" id="KW-1185">Reference proteome</keyword>
<dbReference type="AlphaFoldDB" id="A0A7Z0EJB7"/>
<dbReference type="SMART" id="SM00422">
    <property type="entry name" value="HTH_MERR"/>
    <property type="match status" value="1"/>
</dbReference>
<dbReference type="EMBL" id="JACCFS010000001">
    <property type="protein sequence ID" value="NYJ33143.1"/>
    <property type="molecule type" value="Genomic_DNA"/>
</dbReference>
<dbReference type="PANTHER" id="PTHR30204:SF98">
    <property type="entry name" value="HTH-TYPE TRANSCRIPTIONAL REGULATOR ADHR"/>
    <property type="match status" value="1"/>
</dbReference>
<dbReference type="InterPro" id="IPR009061">
    <property type="entry name" value="DNA-bd_dom_put_sf"/>
</dbReference>
<sequence length="239" mass="25974">MRISELSRVTGVPAPTIKYYVREGLLPPGERTSRNQARYGEDHVRRIKLVRALVEVGGLSIATARDVLAKVDAPEHDMLTAVGKAQFAMSTPPQRQDGDERDWARATERVDDLVERRGWRSVPTNPARGTLASVLVALERLGQQDKLDLLDVYAEAAERVVAAEIEVLLRRPDVDSMAEGLVVWTALGDVVLSALRRIAQENAATPRLAGVPARDTDGEDGGGRQDGESREDGKPAPGA</sequence>
<dbReference type="Pfam" id="PF13411">
    <property type="entry name" value="MerR_1"/>
    <property type="match status" value="1"/>
</dbReference>
<evidence type="ECO:0000313" key="5">
    <source>
        <dbReference type="Proteomes" id="UP000572051"/>
    </source>
</evidence>
<dbReference type="GO" id="GO:0003677">
    <property type="term" value="F:DNA binding"/>
    <property type="evidence" value="ECO:0007669"/>
    <property type="project" value="UniProtKB-KW"/>
</dbReference>
<dbReference type="InterPro" id="IPR000551">
    <property type="entry name" value="MerR-type_HTH_dom"/>
</dbReference>
<dbReference type="PROSITE" id="PS50937">
    <property type="entry name" value="HTH_MERR_2"/>
    <property type="match status" value="1"/>
</dbReference>
<protein>
    <submittedName>
        <fullName evidence="4">DNA-binding transcriptional MerR regulator</fullName>
    </submittedName>
</protein>
<dbReference type="InterPro" id="IPR047057">
    <property type="entry name" value="MerR_fam"/>
</dbReference>
<feature type="domain" description="HTH merR-type" evidence="3">
    <location>
        <begin position="1"/>
        <end position="70"/>
    </location>
</feature>
<feature type="compositionally biased region" description="Basic and acidic residues" evidence="2">
    <location>
        <begin position="221"/>
        <end position="239"/>
    </location>
</feature>
<comment type="caution">
    <text evidence="4">The sequence shown here is derived from an EMBL/GenBank/DDBJ whole genome shotgun (WGS) entry which is preliminary data.</text>
</comment>
<dbReference type="CDD" id="cd04780">
    <property type="entry name" value="HTH_MerR-like_sg5"/>
    <property type="match status" value="1"/>
</dbReference>
<dbReference type="SUPFAM" id="SSF46955">
    <property type="entry name" value="Putative DNA-binding domain"/>
    <property type="match status" value="1"/>
</dbReference>
<proteinExistence type="predicted"/>
<dbReference type="RefSeq" id="WP_179821210.1">
    <property type="nucleotide sequence ID" value="NZ_JACCFS010000001.1"/>
</dbReference>
<dbReference type="Proteomes" id="UP000572051">
    <property type="component" value="Unassembled WGS sequence"/>
</dbReference>
<evidence type="ECO:0000313" key="4">
    <source>
        <dbReference type="EMBL" id="NYJ33143.1"/>
    </source>
</evidence>
<dbReference type="GO" id="GO:0003700">
    <property type="term" value="F:DNA-binding transcription factor activity"/>
    <property type="evidence" value="ECO:0007669"/>
    <property type="project" value="InterPro"/>
</dbReference>
<dbReference type="PANTHER" id="PTHR30204">
    <property type="entry name" value="REDOX-CYCLING DRUG-SENSING TRANSCRIPTIONAL ACTIVATOR SOXR"/>
    <property type="match status" value="1"/>
</dbReference>